<dbReference type="Pfam" id="PF13540">
    <property type="entry name" value="RCC1_2"/>
    <property type="match status" value="1"/>
</dbReference>
<evidence type="ECO:0000313" key="4">
    <source>
        <dbReference type="EMBL" id="OMJ84352.1"/>
    </source>
</evidence>
<evidence type="ECO:0000256" key="2">
    <source>
        <dbReference type="PROSITE-ProRule" id="PRU00235"/>
    </source>
</evidence>
<sequence>MKKRKTLEEREDEEEHKIKYSINTDLIEGFIKDQEEIQDVSSFRDQALAQLLSKDAKKVAMLPNQSMASVQELKKELLKARGNSVLQLSILETLTSKTSGNEKAEFLLQKIDIWLELNKLNEAENDIKSLLEIQPNNKSRLLYSRILNRKKDPLYAMTQLLRCGIACEEIAVSELYNSLISQLAKTHYPQTIASLGSNINYTLGDGTQDTSQKPKFLQELKGKIVLQAVCGEFSTLIITSSCPHIARQEVCSSTLEKCCGGVDVIGWGDNSHGQILGSTEQNYVKKPLALEFLVGAQVVCVSTNRYISAAVCKNTVQIWGEYKGRLPITATSLACGAKFIVIATENQVLLWGNANYESALVPSEPSSIGDFKAVQLSAGLAHALALDSEGHVFSFGCGDKGELGLGPSTTSALVFTPVGLSSVSKILCNGQISVAVSFNTVYVWGLINPEELESSASIEWTPSALILPSPVLTAGIGGHELLAHCEDDKIYIWELRFARRFKKLQEDYHNVHNIRGIAVGRSMHHLLLSTLIPQMTEIISCPDSVPSNEAFTVYLQLYDQFGPINFKMPHIAVYFTKDKNKASKSVIECQVKVDDQLGTRLEITPQGFGKLWLHVLVNDCEILQTKFIDIVPSADELVTARMMEELRVKEEAKEKEKQEKLSKVELEKKKAIDALEEANRRKKEETEKRAQESLKSHRAKQDKEREEKERERKQKLELKTGGGYDLSKRKK</sequence>
<dbReference type="Gene3D" id="2.130.10.30">
    <property type="entry name" value="Regulator of chromosome condensation 1/beta-lactamase-inhibitor protein II"/>
    <property type="match status" value="2"/>
</dbReference>
<feature type="compositionally biased region" description="Basic and acidic residues" evidence="3">
    <location>
        <begin position="677"/>
        <end position="718"/>
    </location>
</feature>
<evidence type="ECO:0000256" key="3">
    <source>
        <dbReference type="SAM" id="MobiDB-lite"/>
    </source>
</evidence>
<dbReference type="InterPro" id="IPR000408">
    <property type="entry name" value="Reg_chr_condens"/>
</dbReference>
<gene>
    <name evidence="4" type="ORF">SteCoe_14578</name>
</gene>
<dbReference type="AlphaFoldDB" id="A0A1R2C5P6"/>
<evidence type="ECO:0000313" key="5">
    <source>
        <dbReference type="Proteomes" id="UP000187209"/>
    </source>
</evidence>
<dbReference type="EMBL" id="MPUH01000272">
    <property type="protein sequence ID" value="OMJ84352.1"/>
    <property type="molecule type" value="Genomic_DNA"/>
</dbReference>
<name>A0A1R2C5P6_9CILI</name>
<reference evidence="4 5" key="1">
    <citation type="submission" date="2016-11" db="EMBL/GenBank/DDBJ databases">
        <title>The macronuclear genome of Stentor coeruleus: a giant cell with tiny introns.</title>
        <authorList>
            <person name="Slabodnick M."/>
            <person name="Ruby J.G."/>
            <person name="Reiff S.B."/>
            <person name="Swart E.C."/>
            <person name="Gosai S."/>
            <person name="Prabakaran S."/>
            <person name="Witkowska E."/>
            <person name="Larue G.E."/>
            <person name="Fisher S."/>
            <person name="Freeman R.M."/>
            <person name="Gunawardena J."/>
            <person name="Chu W."/>
            <person name="Stover N.A."/>
            <person name="Gregory B.D."/>
            <person name="Nowacki M."/>
            <person name="Derisi J."/>
            <person name="Roy S.W."/>
            <person name="Marshall W.F."/>
            <person name="Sood P."/>
        </authorList>
    </citation>
    <scope>NUCLEOTIDE SEQUENCE [LARGE SCALE GENOMIC DNA]</scope>
    <source>
        <strain evidence="4">WM001</strain>
    </source>
</reference>
<protein>
    <submittedName>
        <fullName evidence="4">Uncharacterized protein</fullName>
    </submittedName>
</protein>
<dbReference type="Pfam" id="PF00415">
    <property type="entry name" value="RCC1"/>
    <property type="match status" value="1"/>
</dbReference>
<proteinExistence type="predicted"/>
<dbReference type="SUPFAM" id="SSF50985">
    <property type="entry name" value="RCC1/BLIP-II"/>
    <property type="match status" value="1"/>
</dbReference>
<dbReference type="InterPro" id="IPR009091">
    <property type="entry name" value="RCC1/BLIP-II"/>
</dbReference>
<dbReference type="PROSITE" id="PS50012">
    <property type="entry name" value="RCC1_3"/>
    <property type="match status" value="1"/>
</dbReference>
<evidence type="ECO:0000256" key="1">
    <source>
        <dbReference type="ARBA" id="ARBA00022737"/>
    </source>
</evidence>
<feature type="region of interest" description="Disordered" evidence="3">
    <location>
        <begin position="677"/>
        <end position="731"/>
    </location>
</feature>
<dbReference type="PANTHER" id="PTHR22870:SF408">
    <property type="entry name" value="OS09G0560450 PROTEIN"/>
    <property type="match status" value="1"/>
</dbReference>
<dbReference type="PANTHER" id="PTHR22870">
    <property type="entry name" value="REGULATOR OF CHROMOSOME CONDENSATION"/>
    <property type="match status" value="1"/>
</dbReference>
<keyword evidence="1" id="KW-0677">Repeat</keyword>
<dbReference type="InterPro" id="IPR051210">
    <property type="entry name" value="Ub_ligase/GEF_domain"/>
</dbReference>
<keyword evidence="5" id="KW-1185">Reference proteome</keyword>
<dbReference type="Proteomes" id="UP000187209">
    <property type="component" value="Unassembled WGS sequence"/>
</dbReference>
<organism evidence="4 5">
    <name type="scientific">Stentor coeruleus</name>
    <dbReference type="NCBI Taxonomy" id="5963"/>
    <lineage>
        <taxon>Eukaryota</taxon>
        <taxon>Sar</taxon>
        <taxon>Alveolata</taxon>
        <taxon>Ciliophora</taxon>
        <taxon>Postciliodesmatophora</taxon>
        <taxon>Heterotrichea</taxon>
        <taxon>Heterotrichida</taxon>
        <taxon>Stentoridae</taxon>
        <taxon>Stentor</taxon>
    </lineage>
</organism>
<feature type="repeat" description="RCC1" evidence="2">
    <location>
        <begin position="390"/>
        <end position="439"/>
    </location>
</feature>
<comment type="caution">
    <text evidence="4">The sequence shown here is derived from an EMBL/GenBank/DDBJ whole genome shotgun (WGS) entry which is preliminary data.</text>
</comment>
<accession>A0A1R2C5P6</accession>
<dbReference type="OrthoDB" id="5370059at2759"/>